<evidence type="ECO:0000313" key="2">
    <source>
        <dbReference type="Proteomes" id="UP001139409"/>
    </source>
</evidence>
<evidence type="ECO:0000313" key="1">
    <source>
        <dbReference type="EMBL" id="MCA6079066.1"/>
    </source>
</evidence>
<dbReference type="Proteomes" id="UP001139409">
    <property type="component" value="Unassembled WGS sequence"/>
</dbReference>
<keyword evidence="2" id="KW-1185">Reference proteome</keyword>
<dbReference type="SUPFAM" id="SSF75011">
    <property type="entry name" value="3-carboxy-cis,cis-mucoante lactonizing enzyme"/>
    <property type="match status" value="1"/>
</dbReference>
<sequence length="916" mass="104368">MLKFGIGVKKSALLITLLLVAAAAAYLLYDKYYQQEPTSLWQLVPANAISVYESSRTATSWERLHETVMWPSLNSLKAISELDKQLQAIDTISGQAGGLDQLLGSPFLITTHVVKKNAFDQLFLVDLSKIESQQIISTLLSRYEKDSLVKRRTRTYQEMQINELQKGESVFSYLIHDNKLIASYTPFLVEDVIRRIADPEVEGFASENANVLAMPKLAQDDGNLYINVNNMGEFMAAFSSPDHVMEAREISRFARNAFLDIKIENNRVFFNGFTNSGEDGKFLHTLSDQVPVKIDFKFRVPVNTAIFLHFSFSDASAWHRRAMTFWETEEKSFVDERTEQFGLLNFEIENFYNGIGSSVSLMKLEVPGSIGFIPVAMAETRDTNGVMSMLNRLGESIARAEGDSTYVERYDTFEIRELVIDEFPRQLFGPMFSGFDRTYYAFDNSVLYLAPDLVTLKEVLSSVQSENTWGRSVLYNQFVDDLLKEANLTMVVNNRKAWENLLSKSDPKWENFARDNAGMLKNFGLMAFQFSKLDDYFYTSISLLHDGKNVEIVRQPQVDIKMRAMATYPIVTKPYVVRNHTNNLLETVIQDSANYFHLVGTSGEIVWSKQLNSRLTSDVTQVDFYQNGKLQYFFTTENAIHIIDRLGNYVEGYPVSLTHKARHATVVDYDNSRRYRWLIADEFGNLYLYNKTGVVLEGWSPRTTGGRLSSDPFHLRIRGRDCLVAIEGSGKIHVMNRRGEYYPGFPLDLGVRIETKPFVQPGANFSETLLTVIDKDGKLVTVNLAARVLRSEQLYKPTTDTEFQLIPDMLGKTYIIARYDRRRLVLLNRNQEELMSKDYLEGNGLDVQYYDFGSDVQVYAVADAAQGFTFLYGNEGKMLGARPLDSGKEIALLYSELNKVFTIYYVSGKQVVVQAF</sequence>
<gene>
    <name evidence="1" type="ORF">LDX50_29615</name>
</gene>
<proteinExistence type="predicted"/>
<protein>
    <recommendedName>
        <fullName evidence="3">DUF3352 domain-containing protein</fullName>
    </recommendedName>
</protein>
<accession>A0A9X1L397</accession>
<evidence type="ECO:0008006" key="3">
    <source>
        <dbReference type="Google" id="ProtNLM"/>
    </source>
</evidence>
<reference evidence="1" key="1">
    <citation type="submission" date="2021-09" db="EMBL/GenBank/DDBJ databases">
        <title>Fulvivirga sp. isolated from coastal sediment.</title>
        <authorList>
            <person name="Yu H."/>
        </authorList>
    </citation>
    <scope>NUCLEOTIDE SEQUENCE</scope>
    <source>
        <strain evidence="1">1062</strain>
    </source>
</reference>
<organism evidence="1 2">
    <name type="scientific">Fulvivirga sedimenti</name>
    <dbReference type="NCBI Taxonomy" id="2879465"/>
    <lineage>
        <taxon>Bacteria</taxon>
        <taxon>Pseudomonadati</taxon>
        <taxon>Bacteroidota</taxon>
        <taxon>Cytophagia</taxon>
        <taxon>Cytophagales</taxon>
        <taxon>Fulvivirgaceae</taxon>
        <taxon>Fulvivirga</taxon>
    </lineage>
</organism>
<name>A0A9X1L397_9BACT</name>
<dbReference type="RefSeq" id="WP_225699928.1">
    <property type="nucleotide sequence ID" value="NZ_JAIXNE010000009.1"/>
</dbReference>
<dbReference type="EMBL" id="JAIXNE010000009">
    <property type="protein sequence ID" value="MCA6079066.1"/>
    <property type="molecule type" value="Genomic_DNA"/>
</dbReference>
<dbReference type="AlphaFoldDB" id="A0A9X1L397"/>
<comment type="caution">
    <text evidence="1">The sequence shown here is derived from an EMBL/GenBank/DDBJ whole genome shotgun (WGS) entry which is preliminary data.</text>
</comment>